<dbReference type="InterPro" id="IPR021109">
    <property type="entry name" value="Peptidase_aspartic_dom_sf"/>
</dbReference>
<keyword evidence="1" id="KW-0862">Zinc</keyword>
<keyword evidence="5" id="KW-1185">Reference proteome</keyword>
<dbReference type="PROSITE" id="PS50878">
    <property type="entry name" value="RT_POL"/>
    <property type="match status" value="1"/>
</dbReference>
<name>A0AAV1L8U9_9NEOP</name>
<evidence type="ECO:0000313" key="4">
    <source>
        <dbReference type="EMBL" id="CAK1590824.1"/>
    </source>
</evidence>
<evidence type="ECO:0000256" key="1">
    <source>
        <dbReference type="PROSITE-ProRule" id="PRU00047"/>
    </source>
</evidence>
<dbReference type="InterPro" id="IPR001878">
    <property type="entry name" value="Znf_CCHC"/>
</dbReference>
<dbReference type="Proteomes" id="UP001314205">
    <property type="component" value="Unassembled WGS sequence"/>
</dbReference>
<keyword evidence="1" id="KW-0479">Metal-binding</keyword>
<dbReference type="InterPro" id="IPR000477">
    <property type="entry name" value="RT_dom"/>
</dbReference>
<dbReference type="GO" id="GO:0008270">
    <property type="term" value="F:zinc ion binding"/>
    <property type="evidence" value="ECO:0007669"/>
    <property type="project" value="UniProtKB-KW"/>
</dbReference>
<dbReference type="PROSITE" id="PS50158">
    <property type="entry name" value="ZF_CCHC"/>
    <property type="match status" value="1"/>
</dbReference>
<dbReference type="CDD" id="cd01647">
    <property type="entry name" value="RT_LTR"/>
    <property type="match status" value="1"/>
</dbReference>
<comment type="caution">
    <text evidence="4">The sequence shown here is derived from an EMBL/GenBank/DDBJ whole genome shotgun (WGS) entry which is preliminary data.</text>
</comment>
<dbReference type="PANTHER" id="PTHR37984">
    <property type="entry name" value="PROTEIN CBG26694"/>
    <property type="match status" value="1"/>
</dbReference>
<dbReference type="Gene3D" id="3.30.70.270">
    <property type="match status" value="1"/>
</dbReference>
<dbReference type="CDD" id="cd00303">
    <property type="entry name" value="retropepsin_like"/>
    <property type="match status" value="1"/>
</dbReference>
<gene>
    <name evidence="4" type="ORF">PARMNEM_LOCUS11135</name>
</gene>
<feature type="domain" description="Reverse transcriptase" evidence="3">
    <location>
        <begin position="450"/>
        <end position="627"/>
    </location>
</feature>
<proteinExistence type="predicted"/>
<dbReference type="InterPro" id="IPR050951">
    <property type="entry name" value="Retrovirus_Pol_polyprotein"/>
</dbReference>
<organism evidence="4 5">
    <name type="scientific">Parnassius mnemosyne</name>
    <name type="common">clouded apollo</name>
    <dbReference type="NCBI Taxonomy" id="213953"/>
    <lineage>
        <taxon>Eukaryota</taxon>
        <taxon>Metazoa</taxon>
        <taxon>Ecdysozoa</taxon>
        <taxon>Arthropoda</taxon>
        <taxon>Hexapoda</taxon>
        <taxon>Insecta</taxon>
        <taxon>Pterygota</taxon>
        <taxon>Neoptera</taxon>
        <taxon>Endopterygota</taxon>
        <taxon>Lepidoptera</taxon>
        <taxon>Glossata</taxon>
        <taxon>Ditrysia</taxon>
        <taxon>Papilionoidea</taxon>
        <taxon>Papilionidae</taxon>
        <taxon>Parnassiinae</taxon>
        <taxon>Parnassini</taxon>
        <taxon>Parnassius</taxon>
        <taxon>Driopa</taxon>
    </lineage>
</organism>
<evidence type="ECO:0000259" key="3">
    <source>
        <dbReference type="PROSITE" id="PS50878"/>
    </source>
</evidence>
<dbReference type="Gene3D" id="4.10.60.10">
    <property type="entry name" value="Zinc finger, CCHC-type"/>
    <property type="match status" value="1"/>
</dbReference>
<evidence type="ECO:0000313" key="5">
    <source>
        <dbReference type="Proteomes" id="UP001314205"/>
    </source>
</evidence>
<evidence type="ECO:0008006" key="6">
    <source>
        <dbReference type="Google" id="ProtNLM"/>
    </source>
</evidence>
<dbReference type="GO" id="GO:0071897">
    <property type="term" value="P:DNA biosynthetic process"/>
    <property type="evidence" value="ECO:0007669"/>
    <property type="project" value="UniProtKB-ARBA"/>
</dbReference>
<protein>
    <recommendedName>
        <fullName evidence="6">Reverse transcriptase domain-containing protein</fullName>
    </recommendedName>
</protein>
<dbReference type="InterPro" id="IPR043502">
    <property type="entry name" value="DNA/RNA_pol_sf"/>
</dbReference>
<dbReference type="InterPro" id="IPR043128">
    <property type="entry name" value="Rev_trsase/Diguanyl_cyclase"/>
</dbReference>
<reference evidence="4 5" key="1">
    <citation type="submission" date="2023-11" db="EMBL/GenBank/DDBJ databases">
        <authorList>
            <person name="Hedman E."/>
            <person name="Englund M."/>
            <person name="Stromberg M."/>
            <person name="Nyberg Akerstrom W."/>
            <person name="Nylinder S."/>
            <person name="Jareborg N."/>
            <person name="Kallberg Y."/>
            <person name="Kronander E."/>
        </authorList>
    </citation>
    <scope>NUCLEOTIDE SEQUENCE [LARGE SCALE GENOMIC DNA]</scope>
</reference>
<dbReference type="Gene3D" id="2.40.70.10">
    <property type="entry name" value="Acid Proteases"/>
    <property type="match status" value="1"/>
</dbReference>
<dbReference type="GO" id="GO:0003676">
    <property type="term" value="F:nucleic acid binding"/>
    <property type="evidence" value="ECO:0007669"/>
    <property type="project" value="InterPro"/>
</dbReference>
<evidence type="ECO:0000259" key="2">
    <source>
        <dbReference type="PROSITE" id="PS50158"/>
    </source>
</evidence>
<accession>A0AAV1L8U9</accession>
<dbReference type="EMBL" id="CAVLGL010000086">
    <property type="protein sequence ID" value="CAK1590824.1"/>
    <property type="molecule type" value="Genomic_DNA"/>
</dbReference>
<dbReference type="AlphaFoldDB" id="A0AAV1L8U9"/>
<dbReference type="InterPro" id="IPR036875">
    <property type="entry name" value="Znf_CCHC_sf"/>
</dbReference>
<dbReference type="SMART" id="SM00343">
    <property type="entry name" value="ZnF_C2HC"/>
    <property type="match status" value="2"/>
</dbReference>
<dbReference type="PANTHER" id="PTHR37984:SF11">
    <property type="entry name" value="INTEGRASE CATALYTIC DOMAIN-CONTAINING PROTEIN"/>
    <property type="match status" value="1"/>
</dbReference>
<keyword evidence="1" id="KW-0863">Zinc-finger</keyword>
<dbReference type="SUPFAM" id="SSF57756">
    <property type="entry name" value="Retrovirus zinc finger-like domains"/>
    <property type="match status" value="1"/>
</dbReference>
<sequence>MSSLPPLESFDCDGDSHGIGAKWEKWKRGLDIYLEAANIELPAKKRATLLYMGGLSLEEIYYNIPGAHVSSTDDPTKDIYAIAIEKLDEYFAPKQSKVYERHLFRLMKQESGEKFEKFLIRLRKQADKCCFANKEESIIDQITEKCYSGELRKKFLKGGDKMTLEDIIIEANTLESVNRQMEEFTHNPACNSSTVNKIETRRKMSNKSCTRCGSFKHMPQSMECPARKIKCHKCGITGHFRKYCLTVRPLKRQFLSSKDPTPTKKSRTEEKEEIDYVFHVDDDTTINCWVGGVKTSLLIDSGCQCNLITDVTWRKLKSNKINVFEMDRSPDKTFYAYGSTKPLTILGSFKTQVQINSRKEVAVFYVIKNGTKDILGKVTSIALGVLRLGVKVNTVESTSDENITVFPKFKDVVVEIRIDEKITPVSQPYRRIPIPLETKVNKKIQELLQLDIIEEVSKPSKWVSPMVPVLKENGDIRICIDMRRANVAIIRENHPLPTMDQLLPHFKDAKLFSRLDIKNAFHQIEIHPDTRYITTFITSKGLFRYKRLMFGVSCAPEMFQKIMERTLIRCEGTVNFIDDIVIFGSNEAEHDQRLQQTLNILKENNVLLNNDKCIYKVNKIVFLGHELSSEGVRPLKKYIDSIQMFRAPTTNNKLLQRCRHVKFRSV</sequence>
<dbReference type="Gene3D" id="3.10.10.10">
    <property type="entry name" value="HIV Type 1 Reverse Transcriptase, subunit A, domain 1"/>
    <property type="match status" value="1"/>
</dbReference>
<dbReference type="SUPFAM" id="SSF56672">
    <property type="entry name" value="DNA/RNA polymerases"/>
    <property type="match status" value="1"/>
</dbReference>
<feature type="domain" description="CCHC-type" evidence="2">
    <location>
        <begin position="230"/>
        <end position="244"/>
    </location>
</feature>
<dbReference type="Pfam" id="PF00078">
    <property type="entry name" value="RVT_1"/>
    <property type="match status" value="1"/>
</dbReference>